<sequence length="63" mass="6860">MAERDWYDDSDYDDAARRAERATRWGWRVIGSATGLLGCALIAAVCFLLAVAFALAYAVAGMD</sequence>
<keyword evidence="1" id="KW-0472">Membrane</keyword>
<dbReference type="RefSeq" id="WP_150469447.1">
    <property type="nucleotide sequence ID" value="NZ_BMVS01000024.1"/>
</dbReference>
<keyword evidence="3" id="KW-1185">Reference proteome</keyword>
<keyword evidence="1" id="KW-0812">Transmembrane</keyword>
<evidence type="ECO:0008006" key="4">
    <source>
        <dbReference type="Google" id="ProtNLM"/>
    </source>
</evidence>
<evidence type="ECO:0000313" key="3">
    <source>
        <dbReference type="Proteomes" id="UP001631993"/>
    </source>
</evidence>
<accession>A0ABW9IWX4</accession>
<feature type="transmembrane region" description="Helical" evidence="1">
    <location>
        <begin position="27"/>
        <end position="60"/>
    </location>
</feature>
<proteinExistence type="predicted"/>
<reference evidence="2 3" key="1">
    <citation type="submission" date="2024-12" db="EMBL/GenBank/DDBJ databases">
        <title>Forecasting of Potato common scab and diversities of Pathogenic streptomyces spp. in china.</title>
        <authorList>
            <person name="Handique U."/>
            <person name="Wu J."/>
        </authorList>
    </citation>
    <scope>NUCLEOTIDE SEQUENCE [LARGE SCALE GENOMIC DNA]</scope>
    <source>
        <strain evidence="2 3">ZRIMU1585</strain>
    </source>
</reference>
<evidence type="ECO:0000256" key="1">
    <source>
        <dbReference type="SAM" id="Phobius"/>
    </source>
</evidence>
<comment type="caution">
    <text evidence="2">The sequence shown here is derived from an EMBL/GenBank/DDBJ whole genome shotgun (WGS) entry which is preliminary data.</text>
</comment>
<keyword evidence="1" id="KW-1133">Transmembrane helix</keyword>
<dbReference type="EMBL" id="JBJVNE010000035">
    <property type="protein sequence ID" value="MFM9652951.1"/>
    <property type="molecule type" value="Genomic_DNA"/>
</dbReference>
<protein>
    <recommendedName>
        <fullName evidence="4">DUF3040 domain-containing protein</fullName>
    </recommendedName>
</protein>
<evidence type="ECO:0000313" key="2">
    <source>
        <dbReference type="EMBL" id="MFM9652951.1"/>
    </source>
</evidence>
<dbReference type="Proteomes" id="UP001631993">
    <property type="component" value="Unassembled WGS sequence"/>
</dbReference>
<name>A0ABW9IWX4_STRGJ</name>
<dbReference type="GeneID" id="93766844"/>
<organism evidence="2 3">
    <name type="scientific">Streptomyces galilaeus</name>
    <dbReference type="NCBI Taxonomy" id="33899"/>
    <lineage>
        <taxon>Bacteria</taxon>
        <taxon>Bacillati</taxon>
        <taxon>Actinomycetota</taxon>
        <taxon>Actinomycetes</taxon>
        <taxon>Kitasatosporales</taxon>
        <taxon>Streptomycetaceae</taxon>
        <taxon>Streptomyces</taxon>
    </lineage>
</organism>
<gene>
    <name evidence="2" type="ORF">ACKI1S_43490</name>
</gene>